<dbReference type="AlphaFoldDB" id="A0AAU9PHT2"/>
<evidence type="ECO:0000256" key="3">
    <source>
        <dbReference type="RuleBase" id="RU003616"/>
    </source>
</evidence>
<feature type="domain" description="SHSP" evidence="4">
    <location>
        <begin position="118"/>
        <end position="164"/>
    </location>
</feature>
<dbReference type="Gene3D" id="2.60.40.790">
    <property type="match status" value="1"/>
</dbReference>
<dbReference type="Pfam" id="PF00011">
    <property type="entry name" value="HSP20"/>
    <property type="match status" value="1"/>
</dbReference>
<name>A0AAU9PHT2_9ASTR</name>
<evidence type="ECO:0000256" key="1">
    <source>
        <dbReference type="ARBA" id="ARBA00023016"/>
    </source>
</evidence>
<sequence>MSKEATRTSSFSFPLFRSFQKPLLLPPLSPLSLYPINPTSQCSIHHPAITKYLNSYWYLPTLLQFWENIINKVRNGYQSDGFDITFFRNLHHIIEATDDTTTNNKSSNAGPTGANVRDARAMAATPADVKVYPNSYVFIVDMPGLKSGDIKVQVEEDNVLVRKE</sequence>
<dbReference type="PANTHER" id="PTHR11527">
    <property type="entry name" value="HEAT-SHOCK PROTEIN 20 FAMILY MEMBER"/>
    <property type="match status" value="1"/>
</dbReference>
<gene>
    <name evidence="5" type="ORF">LVIROSA_LOCUS35044</name>
</gene>
<comment type="caution">
    <text evidence="5">The sequence shown here is derived from an EMBL/GenBank/DDBJ whole genome shotgun (WGS) entry which is preliminary data.</text>
</comment>
<dbReference type="InterPro" id="IPR008978">
    <property type="entry name" value="HSP20-like_chaperone"/>
</dbReference>
<keyword evidence="6" id="KW-1185">Reference proteome</keyword>
<proteinExistence type="inferred from homology"/>
<dbReference type="PROSITE" id="PS01031">
    <property type="entry name" value="SHSP"/>
    <property type="match status" value="1"/>
</dbReference>
<reference evidence="5 6" key="1">
    <citation type="submission" date="2022-01" db="EMBL/GenBank/DDBJ databases">
        <authorList>
            <person name="Xiong W."/>
            <person name="Schranz E."/>
        </authorList>
    </citation>
    <scope>NUCLEOTIDE SEQUENCE [LARGE SCALE GENOMIC DNA]</scope>
</reference>
<dbReference type="SUPFAM" id="SSF49764">
    <property type="entry name" value="HSP20-like chaperones"/>
    <property type="match status" value="1"/>
</dbReference>
<dbReference type="InterPro" id="IPR031107">
    <property type="entry name" value="Small_HSP"/>
</dbReference>
<organism evidence="5 6">
    <name type="scientific">Lactuca virosa</name>
    <dbReference type="NCBI Taxonomy" id="75947"/>
    <lineage>
        <taxon>Eukaryota</taxon>
        <taxon>Viridiplantae</taxon>
        <taxon>Streptophyta</taxon>
        <taxon>Embryophyta</taxon>
        <taxon>Tracheophyta</taxon>
        <taxon>Spermatophyta</taxon>
        <taxon>Magnoliopsida</taxon>
        <taxon>eudicotyledons</taxon>
        <taxon>Gunneridae</taxon>
        <taxon>Pentapetalae</taxon>
        <taxon>asterids</taxon>
        <taxon>campanulids</taxon>
        <taxon>Asterales</taxon>
        <taxon>Asteraceae</taxon>
        <taxon>Cichorioideae</taxon>
        <taxon>Cichorieae</taxon>
        <taxon>Lactucinae</taxon>
        <taxon>Lactuca</taxon>
    </lineage>
</organism>
<evidence type="ECO:0000259" key="4">
    <source>
        <dbReference type="PROSITE" id="PS01031"/>
    </source>
</evidence>
<accession>A0AAU9PHT2</accession>
<comment type="similarity">
    <text evidence="2 3">Belongs to the small heat shock protein (HSP20) family.</text>
</comment>
<keyword evidence="1" id="KW-0346">Stress response</keyword>
<evidence type="ECO:0000313" key="5">
    <source>
        <dbReference type="EMBL" id="CAH1449568.1"/>
    </source>
</evidence>
<dbReference type="EMBL" id="CAKMRJ010005634">
    <property type="protein sequence ID" value="CAH1449568.1"/>
    <property type="molecule type" value="Genomic_DNA"/>
</dbReference>
<dbReference type="Proteomes" id="UP001157418">
    <property type="component" value="Unassembled WGS sequence"/>
</dbReference>
<evidence type="ECO:0000256" key="2">
    <source>
        <dbReference type="PROSITE-ProRule" id="PRU00285"/>
    </source>
</evidence>
<evidence type="ECO:0000313" key="6">
    <source>
        <dbReference type="Proteomes" id="UP001157418"/>
    </source>
</evidence>
<dbReference type="InterPro" id="IPR002068">
    <property type="entry name" value="A-crystallin/Hsp20_dom"/>
</dbReference>
<protein>
    <recommendedName>
        <fullName evidence="4">SHSP domain-containing protein</fullName>
    </recommendedName>
</protein>